<organism evidence="3 4">
    <name type="scientific">Nosema bombycis (strain CQ1 / CVCC 102059)</name>
    <name type="common">Microsporidian parasite</name>
    <name type="synonym">Pebrine of silkworm</name>
    <dbReference type="NCBI Taxonomy" id="578461"/>
    <lineage>
        <taxon>Eukaryota</taxon>
        <taxon>Fungi</taxon>
        <taxon>Fungi incertae sedis</taxon>
        <taxon>Microsporidia</taxon>
        <taxon>Nosematidae</taxon>
        <taxon>Nosema</taxon>
    </lineage>
</organism>
<proteinExistence type="predicted"/>
<dbReference type="Proteomes" id="UP000016927">
    <property type="component" value="Unassembled WGS sequence"/>
</dbReference>
<dbReference type="CDD" id="cd10917">
    <property type="entry name" value="CE4_NodB_like_6s_7s"/>
    <property type="match status" value="1"/>
</dbReference>
<keyword evidence="3" id="KW-0858">Xylan degradation</keyword>
<dbReference type="GO" id="GO:0045493">
    <property type="term" value="P:xylan catabolic process"/>
    <property type="evidence" value="ECO:0007669"/>
    <property type="project" value="UniProtKB-KW"/>
</dbReference>
<keyword evidence="3" id="KW-0624">Polysaccharide degradation</keyword>
<feature type="signal peptide" evidence="1">
    <location>
        <begin position="1"/>
        <end position="21"/>
    </location>
</feature>
<name>R0KUR9_NOSB1</name>
<evidence type="ECO:0000313" key="4">
    <source>
        <dbReference type="Proteomes" id="UP000016927"/>
    </source>
</evidence>
<dbReference type="PROSITE" id="PS51677">
    <property type="entry name" value="NODB"/>
    <property type="match status" value="1"/>
</dbReference>
<evidence type="ECO:0000259" key="2">
    <source>
        <dbReference type="PROSITE" id="PS51677"/>
    </source>
</evidence>
<dbReference type="AlphaFoldDB" id="R0KUR9"/>
<protein>
    <submittedName>
        <fullName evidence="3">Bifunctional xylanase/deacetylase</fullName>
    </submittedName>
</protein>
<dbReference type="HOGENOM" id="CLU_1082481_0_0_1"/>
<dbReference type="OMA" id="WNHPTEV"/>
<accession>R0KUR9</accession>
<dbReference type="SUPFAM" id="SSF88713">
    <property type="entry name" value="Glycoside hydrolase/deacetylase"/>
    <property type="match status" value="1"/>
</dbReference>
<dbReference type="GO" id="GO:0004099">
    <property type="term" value="F:chitin deacetylase activity"/>
    <property type="evidence" value="ECO:0007669"/>
    <property type="project" value="UniProtKB-ARBA"/>
</dbReference>
<sequence length="246" mass="28110">MIVLFLLILSIFAYLPNTCTNAGLIAIVFDDGPTDYTEEILEIADRNNIPLSFHFTINQRLSGDMREIYRKVVEGGHTLGLRVNPKRDYDTMSYEEVQEDIERQIAGINKEGDTNIKFAKAPEDNGSYNTDVYNVLRENNITQSSSIFSPYTYSDPVSEFKEMLGTSSNKFDSFIIQMHDYKEKEDGYLQDFIDAGKDEGYTFVNLEDCLGDYKPEKNDQKKSSLKSDGVTDIFILPLITLIFYII</sequence>
<evidence type="ECO:0000256" key="1">
    <source>
        <dbReference type="SAM" id="SignalP"/>
    </source>
</evidence>
<keyword evidence="3" id="KW-0326">Glycosidase</keyword>
<dbReference type="Gene3D" id="3.20.20.370">
    <property type="entry name" value="Glycoside hydrolase/deacetylase"/>
    <property type="match status" value="1"/>
</dbReference>
<dbReference type="GO" id="GO:0009272">
    <property type="term" value="P:fungal-type cell wall biogenesis"/>
    <property type="evidence" value="ECO:0007669"/>
    <property type="project" value="UniProtKB-ARBA"/>
</dbReference>
<feature type="domain" description="NodB homology" evidence="2">
    <location>
        <begin position="23"/>
        <end position="204"/>
    </location>
</feature>
<dbReference type="InterPro" id="IPR050248">
    <property type="entry name" value="Polysacc_deacetylase_ArnD"/>
</dbReference>
<keyword evidence="4" id="KW-1185">Reference proteome</keyword>
<keyword evidence="3" id="KW-0119">Carbohydrate metabolism</keyword>
<dbReference type="VEuPathDB" id="MicrosporidiaDB:NBO_20g0004"/>
<gene>
    <name evidence="3" type="primary">XY11A</name>
    <name evidence="3" type="ORF">NBO_20g0004</name>
</gene>
<reference evidence="3 4" key="1">
    <citation type="journal article" date="2013" name="BMC Genomics">
        <title>Comparative genomics of parasitic silkworm microsporidia reveal an association between genome expansion and host adaptation.</title>
        <authorList>
            <person name="Pan G."/>
            <person name="Xu J."/>
            <person name="Li T."/>
            <person name="Xia Q."/>
            <person name="Liu S.L."/>
            <person name="Zhang G."/>
            <person name="Li S."/>
            <person name="Li C."/>
            <person name="Liu H."/>
            <person name="Yang L."/>
            <person name="Liu T."/>
            <person name="Zhang X."/>
            <person name="Wu Z."/>
            <person name="Fan W."/>
            <person name="Dang X."/>
            <person name="Xiang H."/>
            <person name="Tao M."/>
            <person name="Li Y."/>
            <person name="Hu J."/>
            <person name="Li Z."/>
            <person name="Lin L."/>
            <person name="Luo J."/>
            <person name="Geng L."/>
            <person name="Wang L."/>
            <person name="Long M."/>
            <person name="Wan Y."/>
            <person name="He N."/>
            <person name="Zhang Z."/>
            <person name="Lu C."/>
            <person name="Keeling P.J."/>
            <person name="Wang J."/>
            <person name="Xiang Z."/>
            <person name="Zhou Z."/>
        </authorList>
    </citation>
    <scope>NUCLEOTIDE SEQUENCE [LARGE SCALE GENOMIC DNA]</scope>
    <source>
        <strain evidence="4">CQ1 / CVCC 102059</strain>
    </source>
</reference>
<evidence type="ECO:0000313" key="3">
    <source>
        <dbReference type="EMBL" id="EOB14616.1"/>
    </source>
</evidence>
<keyword evidence="3" id="KW-0378">Hydrolase</keyword>
<dbReference type="OrthoDB" id="407355at2759"/>
<dbReference type="GO" id="GO:0016798">
    <property type="term" value="F:hydrolase activity, acting on glycosyl bonds"/>
    <property type="evidence" value="ECO:0007669"/>
    <property type="project" value="UniProtKB-KW"/>
</dbReference>
<dbReference type="Pfam" id="PF01522">
    <property type="entry name" value="Polysacc_deac_1"/>
    <property type="match status" value="1"/>
</dbReference>
<dbReference type="InterPro" id="IPR011330">
    <property type="entry name" value="Glyco_hydro/deAcase_b/a-brl"/>
</dbReference>
<dbReference type="EMBL" id="KB908928">
    <property type="protein sequence ID" value="EOB14616.1"/>
    <property type="molecule type" value="Genomic_DNA"/>
</dbReference>
<keyword evidence="1" id="KW-0732">Signal</keyword>
<feature type="chain" id="PRO_5004354441" evidence="1">
    <location>
        <begin position="22"/>
        <end position="246"/>
    </location>
</feature>
<dbReference type="PANTHER" id="PTHR10587">
    <property type="entry name" value="GLYCOSYL TRANSFERASE-RELATED"/>
    <property type="match status" value="1"/>
</dbReference>
<dbReference type="InterPro" id="IPR002509">
    <property type="entry name" value="NODB_dom"/>
</dbReference>
<dbReference type="STRING" id="578461.R0KUR9"/>